<evidence type="ECO:0000256" key="1">
    <source>
        <dbReference type="ARBA" id="ARBA00001968"/>
    </source>
</evidence>
<organism evidence="6 7">
    <name type="scientific">Cymbomonas tetramitiformis</name>
    <dbReference type="NCBI Taxonomy" id="36881"/>
    <lineage>
        <taxon>Eukaryota</taxon>
        <taxon>Viridiplantae</taxon>
        <taxon>Chlorophyta</taxon>
        <taxon>Pyramimonadophyceae</taxon>
        <taxon>Pyramimonadales</taxon>
        <taxon>Pyramimonadaceae</taxon>
        <taxon>Cymbomonas</taxon>
    </lineage>
</organism>
<feature type="domain" description="DDE Tnp4" evidence="5">
    <location>
        <begin position="295"/>
        <end position="453"/>
    </location>
</feature>
<dbReference type="GO" id="GO:0046872">
    <property type="term" value="F:metal ion binding"/>
    <property type="evidence" value="ECO:0007669"/>
    <property type="project" value="UniProtKB-KW"/>
</dbReference>
<proteinExistence type="predicted"/>
<evidence type="ECO:0000313" key="6">
    <source>
        <dbReference type="EMBL" id="KAK3270273.1"/>
    </source>
</evidence>
<dbReference type="Proteomes" id="UP001190700">
    <property type="component" value="Unassembled WGS sequence"/>
</dbReference>
<dbReference type="InterPro" id="IPR027806">
    <property type="entry name" value="HARBI1_dom"/>
</dbReference>
<evidence type="ECO:0000313" key="7">
    <source>
        <dbReference type="Proteomes" id="UP001190700"/>
    </source>
</evidence>
<keyword evidence="2" id="KW-0479">Metal-binding</keyword>
<gene>
    <name evidence="6" type="ORF">CYMTET_21322</name>
</gene>
<sequence>MQAGTSHAQEGSALDNNDGLGVHFDEGGNIEDDYEDRYYHSDSSSGDEDLETVLLMHVLKDSCNSEPSEEMQQLLALCALPNSGEMLVEDEGIEMPEIQVAKRKRKLVSRITNSTFEGEESGKRTYRDFPPTPKYADARQAANESRTGLKTWLTRVRLTPSEFDNLLEMELVEPEYTANGLDRTLRQLIAEPYNFDEVISDYENSLRKRKPRKYSVEEILYIYLCVMSSAHSDWQSFTVGWNCDPSTIQRFYYHVQKCLYRILKDEIAWPSAEERADLAARYVGAFTGVIGHVNGTRSGLRKPSLCQTIFYSGKIGMHCVNSQVIVDIRGKFIQATLACAGGVHDKILYDSWGGYLNEHEYFSDGEFLLGDPAYNSKHTAHRVLANPTAADYSRIKAQIREARRNQHEERAAELEVKLQLLHKQSDYIRRLRVQVERSLGCVKQSFPFVGLPSRGKWKKNRAELGLGIACGIMLQNYMWRMRENSGYEGGYPRGERHFRGEWEDWERRLLEETAHEYFAVDPLVDLDPAYGVVHEGDMAEWTLDRAEDEDADDDEG</sequence>
<keyword evidence="7" id="KW-1185">Reference proteome</keyword>
<protein>
    <recommendedName>
        <fullName evidence="5">DDE Tnp4 domain-containing protein</fullName>
    </recommendedName>
</protein>
<reference evidence="6 7" key="1">
    <citation type="journal article" date="2015" name="Genome Biol. Evol.">
        <title>Comparative Genomics of a Bacterivorous Green Alga Reveals Evolutionary Causalities and Consequences of Phago-Mixotrophic Mode of Nutrition.</title>
        <authorList>
            <person name="Burns J.A."/>
            <person name="Paasch A."/>
            <person name="Narechania A."/>
            <person name="Kim E."/>
        </authorList>
    </citation>
    <scope>NUCLEOTIDE SEQUENCE [LARGE SCALE GENOMIC DNA]</scope>
    <source>
        <strain evidence="6 7">PLY_AMNH</strain>
    </source>
</reference>
<keyword evidence="3" id="KW-0175">Coiled coil</keyword>
<comment type="cofactor">
    <cofactor evidence="1">
        <name>a divalent metal cation</name>
        <dbReference type="ChEBI" id="CHEBI:60240"/>
    </cofactor>
</comment>
<dbReference type="EMBL" id="LGRX02010495">
    <property type="protein sequence ID" value="KAK3270273.1"/>
    <property type="molecule type" value="Genomic_DNA"/>
</dbReference>
<accession>A0AAE0L329</accession>
<dbReference type="Pfam" id="PF13359">
    <property type="entry name" value="DDE_Tnp_4"/>
    <property type="match status" value="1"/>
</dbReference>
<feature type="coiled-coil region" evidence="3">
    <location>
        <begin position="397"/>
        <end position="424"/>
    </location>
</feature>
<evidence type="ECO:0000259" key="5">
    <source>
        <dbReference type="Pfam" id="PF13359"/>
    </source>
</evidence>
<dbReference type="AlphaFoldDB" id="A0AAE0L329"/>
<feature type="region of interest" description="Disordered" evidence="4">
    <location>
        <begin position="1"/>
        <end position="27"/>
    </location>
</feature>
<evidence type="ECO:0000256" key="2">
    <source>
        <dbReference type="ARBA" id="ARBA00022723"/>
    </source>
</evidence>
<comment type="caution">
    <text evidence="6">The sequence shown here is derived from an EMBL/GenBank/DDBJ whole genome shotgun (WGS) entry which is preliminary data.</text>
</comment>
<evidence type="ECO:0000256" key="3">
    <source>
        <dbReference type="SAM" id="Coils"/>
    </source>
</evidence>
<evidence type="ECO:0000256" key="4">
    <source>
        <dbReference type="SAM" id="MobiDB-lite"/>
    </source>
</evidence>
<name>A0AAE0L329_9CHLO</name>